<keyword evidence="1" id="KW-1015">Disulfide bond</keyword>
<feature type="disulfide bond" evidence="1">
    <location>
        <begin position="157"/>
        <end position="166"/>
    </location>
</feature>
<protein>
    <recommendedName>
        <fullName evidence="4">EGF-like domain-containing protein</fullName>
    </recommendedName>
</protein>
<dbReference type="PROSITE" id="PS00022">
    <property type="entry name" value="EGF_1"/>
    <property type="match status" value="1"/>
</dbReference>
<evidence type="ECO:0000313" key="6">
    <source>
        <dbReference type="Proteomes" id="UP000054558"/>
    </source>
</evidence>
<evidence type="ECO:0000256" key="3">
    <source>
        <dbReference type="SAM" id="SignalP"/>
    </source>
</evidence>
<dbReference type="OMA" id="KCETENQ"/>
<dbReference type="SUPFAM" id="SSF57196">
    <property type="entry name" value="EGF/Laminin"/>
    <property type="match status" value="1"/>
</dbReference>
<feature type="domain" description="EGF-like" evidence="4">
    <location>
        <begin position="115"/>
        <end position="167"/>
    </location>
</feature>
<dbReference type="EMBL" id="DF237528">
    <property type="protein sequence ID" value="GAQ89934.1"/>
    <property type="molecule type" value="Genomic_DNA"/>
</dbReference>
<evidence type="ECO:0000259" key="4">
    <source>
        <dbReference type="PROSITE" id="PS50026"/>
    </source>
</evidence>
<keyword evidence="1" id="KW-0245">EGF-like domain</keyword>
<feature type="signal peptide" evidence="3">
    <location>
        <begin position="1"/>
        <end position="23"/>
    </location>
</feature>
<sequence length="397" mass="41416">MAPTCLLVVALALLCVSPFSVSAQEYTNALAADYTCPPGFIPIQRGTSDLVECDADQCYNEVVGCGPGNVCVQNPSGSIAGYSYQHICVCNPPYYRGDYQSTKGIGNHISCFIPGRDPCSPNPCENGGTCSVQFGNRLGPIPEGENSNQVIDFTCACPFGFLGKTCALSVPNGQYPTPVKKSSPPPSGFQGVCGFTSAAAFPVRCYFNNDPQGRYVCCDAAGCDGFNPPDNLFPHCKANGYVPPGFGVGTSPSTPPATSPPSGPLPSGSEGVCGSGDAAFFPTRCWFNSDPQGRYVCCDGQGCDGFNADNLTPHCKNYGYVPPNFGVGASPPSPEPPSGSQGVCGTGAAASFPLRCWYNNDPLGRYICCDSAGCDGFVPPDSFFPRCKSGTYLTPNL</sequence>
<keyword evidence="3" id="KW-0732">Signal</keyword>
<feature type="compositionally biased region" description="Pro residues" evidence="2">
    <location>
        <begin position="253"/>
        <end position="264"/>
    </location>
</feature>
<accession>A0A1Y1IGD4</accession>
<dbReference type="Gene3D" id="2.10.25.10">
    <property type="entry name" value="Laminin"/>
    <property type="match status" value="1"/>
</dbReference>
<evidence type="ECO:0000256" key="1">
    <source>
        <dbReference type="PROSITE-ProRule" id="PRU00076"/>
    </source>
</evidence>
<feature type="region of interest" description="Disordered" evidence="2">
    <location>
        <begin position="247"/>
        <end position="270"/>
    </location>
</feature>
<dbReference type="AlphaFoldDB" id="A0A1Y1IGD4"/>
<proteinExistence type="predicted"/>
<organism evidence="5 6">
    <name type="scientific">Klebsormidium nitens</name>
    <name type="common">Green alga</name>
    <name type="synonym">Ulothrix nitens</name>
    <dbReference type="NCBI Taxonomy" id="105231"/>
    <lineage>
        <taxon>Eukaryota</taxon>
        <taxon>Viridiplantae</taxon>
        <taxon>Streptophyta</taxon>
        <taxon>Klebsormidiophyceae</taxon>
        <taxon>Klebsormidiales</taxon>
        <taxon>Klebsormidiaceae</taxon>
        <taxon>Klebsormidium</taxon>
    </lineage>
</organism>
<dbReference type="OrthoDB" id="430340at2759"/>
<feature type="chain" id="PRO_5012937301" description="EGF-like domain-containing protein" evidence="3">
    <location>
        <begin position="24"/>
        <end position="397"/>
    </location>
</feature>
<dbReference type="PROSITE" id="PS01186">
    <property type="entry name" value="EGF_2"/>
    <property type="match status" value="1"/>
</dbReference>
<dbReference type="PROSITE" id="PS50026">
    <property type="entry name" value="EGF_3"/>
    <property type="match status" value="1"/>
</dbReference>
<gene>
    <name evidence="5" type="ORF">KFL_005790050</name>
</gene>
<keyword evidence="6" id="KW-1185">Reference proteome</keyword>
<name>A0A1Y1IGD4_KLENI</name>
<dbReference type="SMART" id="SM00181">
    <property type="entry name" value="EGF"/>
    <property type="match status" value="2"/>
</dbReference>
<comment type="caution">
    <text evidence="1">Lacks conserved residue(s) required for the propagation of feature annotation.</text>
</comment>
<reference evidence="5 6" key="1">
    <citation type="journal article" date="2014" name="Nat. Commun.">
        <title>Klebsormidium flaccidum genome reveals primary factors for plant terrestrial adaptation.</title>
        <authorList>
            <person name="Hori K."/>
            <person name="Maruyama F."/>
            <person name="Fujisawa T."/>
            <person name="Togashi T."/>
            <person name="Yamamoto N."/>
            <person name="Seo M."/>
            <person name="Sato S."/>
            <person name="Yamada T."/>
            <person name="Mori H."/>
            <person name="Tajima N."/>
            <person name="Moriyama T."/>
            <person name="Ikeuchi M."/>
            <person name="Watanabe M."/>
            <person name="Wada H."/>
            <person name="Kobayashi K."/>
            <person name="Saito M."/>
            <person name="Masuda T."/>
            <person name="Sasaki-Sekimoto Y."/>
            <person name="Mashiguchi K."/>
            <person name="Awai K."/>
            <person name="Shimojima M."/>
            <person name="Masuda S."/>
            <person name="Iwai M."/>
            <person name="Nobusawa T."/>
            <person name="Narise T."/>
            <person name="Kondo S."/>
            <person name="Saito H."/>
            <person name="Sato R."/>
            <person name="Murakawa M."/>
            <person name="Ihara Y."/>
            <person name="Oshima-Yamada Y."/>
            <person name="Ohtaka K."/>
            <person name="Satoh M."/>
            <person name="Sonobe K."/>
            <person name="Ishii M."/>
            <person name="Ohtani R."/>
            <person name="Kanamori-Sato M."/>
            <person name="Honoki R."/>
            <person name="Miyazaki D."/>
            <person name="Mochizuki H."/>
            <person name="Umetsu J."/>
            <person name="Higashi K."/>
            <person name="Shibata D."/>
            <person name="Kamiya Y."/>
            <person name="Sato N."/>
            <person name="Nakamura Y."/>
            <person name="Tabata S."/>
            <person name="Ida S."/>
            <person name="Kurokawa K."/>
            <person name="Ohta H."/>
        </authorList>
    </citation>
    <scope>NUCLEOTIDE SEQUENCE [LARGE SCALE GENOMIC DNA]</scope>
    <source>
        <strain evidence="5 6">NIES-2285</strain>
    </source>
</reference>
<evidence type="ECO:0000256" key="2">
    <source>
        <dbReference type="SAM" id="MobiDB-lite"/>
    </source>
</evidence>
<dbReference type="InterPro" id="IPR000742">
    <property type="entry name" value="EGF"/>
</dbReference>
<dbReference type="Proteomes" id="UP000054558">
    <property type="component" value="Unassembled WGS sequence"/>
</dbReference>
<evidence type="ECO:0000313" key="5">
    <source>
        <dbReference type="EMBL" id="GAQ89934.1"/>
    </source>
</evidence>